<dbReference type="OMA" id="SHFWMSG"/>
<gene>
    <name evidence="11" type="ORF">CONCODRAFT_6793</name>
</gene>
<feature type="domain" description="Glycosyl transferase family 1" evidence="9">
    <location>
        <begin position="194"/>
        <end position="321"/>
    </location>
</feature>
<evidence type="ECO:0000256" key="1">
    <source>
        <dbReference type="ARBA" id="ARBA00003265"/>
    </source>
</evidence>
<evidence type="ECO:0000259" key="10">
    <source>
        <dbReference type="Pfam" id="PF08288"/>
    </source>
</evidence>
<evidence type="ECO:0000256" key="2">
    <source>
        <dbReference type="ARBA" id="ARBA00004687"/>
    </source>
</evidence>
<reference evidence="11 12" key="1">
    <citation type="journal article" date="2015" name="Genome Biol. Evol.">
        <title>Phylogenomic analyses indicate that early fungi evolved digesting cell walls of algal ancestors of land plants.</title>
        <authorList>
            <person name="Chang Y."/>
            <person name="Wang S."/>
            <person name="Sekimoto S."/>
            <person name="Aerts A.L."/>
            <person name="Choi C."/>
            <person name="Clum A."/>
            <person name="LaButti K.M."/>
            <person name="Lindquist E.A."/>
            <person name="Yee Ngan C."/>
            <person name="Ohm R.A."/>
            <person name="Salamov A.A."/>
            <person name="Grigoriev I.V."/>
            <person name="Spatafora J.W."/>
            <person name="Berbee M.L."/>
        </authorList>
    </citation>
    <scope>NUCLEOTIDE SEQUENCE [LARGE SCALE GENOMIC DNA]</scope>
    <source>
        <strain evidence="11 12">NRRL 28638</strain>
    </source>
</reference>
<evidence type="ECO:0000256" key="3">
    <source>
        <dbReference type="ARBA" id="ARBA00012420"/>
    </source>
</evidence>
<dbReference type="SUPFAM" id="SSF53756">
    <property type="entry name" value="UDP-Glycosyltransferase/glycogen phosphorylase"/>
    <property type="match status" value="1"/>
</dbReference>
<dbReference type="Proteomes" id="UP000070444">
    <property type="component" value="Unassembled WGS sequence"/>
</dbReference>
<evidence type="ECO:0000256" key="8">
    <source>
        <dbReference type="ARBA" id="ARBA00068617"/>
    </source>
</evidence>
<keyword evidence="12" id="KW-1185">Reference proteome</keyword>
<keyword evidence="6 11" id="KW-0808">Transferase</keyword>
<dbReference type="Gene3D" id="3.40.50.2000">
    <property type="entry name" value="Glycogen Phosphorylase B"/>
    <property type="match status" value="2"/>
</dbReference>
<dbReference type="InterPro" id="IPR001296">
    <property type="entry name" value="Glyco_trans_1"/>
</dbReference>
<dbReference type="InterPro" id="IPR013234">
    <property type="entry name" value="PIGA_GPI_anchor_biosynthesis"/>
</dbReference>
<dbReference type="GO" id="GO:0017176">
    <property type="term" value="F:phosphatidylinositol N-acetylglucosaminyltransferase activity"/>
    <property type="evidence" value="ECO:0007669"/>
    <property type="project" value="UniProtKB-EC"/>
</dbReference>
<dbReference type="UniPathway" id="UPA00196"/>
<dbReference type="FunFam" id="3.40.50.2000:FF:000026">
    <property type="entry name" value="Phosphatidylinositol N-acetylglucosaminyltransferase subunit A"/>
    <property type="match status" value="1"/>
</dbReference>
<feature type="domain" description="PIGA GPI anchor biosynthesis" evidence="10">
    <location>
        <begin position="45"/>
        <end position="134"/>
    </location>
</feature>
<dbReference type="EC" id="2.4.1.198" evidence="3"/>
<keyword evidence="4" id="KW-0337">GPI-anchor biosynthesis</keyword>
<sequence length="390" mass="44348">MERKKLNICIVSDFFFPNVGGVESHIYYLALQFVDLGHKVIIITHHYGDRKGVRYITNGIKVYYLPHFVIYAQATFPTLYGIFPIFRDICIREEIQIIHAHQAFAQLGLESIIHGRTLGLKTLFTDHSLFGFNDTNSIVFNKFLSFCLADIDHVICVSHACRENTVLRANLDPSIVSVIPNAVVPSHFTPDPSKREEGWITIVVLSRLVWRKGMDLLIAIIPAICKKYPKVKFLIGGDGEKMVELEQMREKNLLTNRVKLLGVVKTSQVRNTLVQGHIFLNTSLTEAFCIAVIEAACCGLKVVSTNVGGIPEVLPTDLIRFSNPDEQDLLDNLCIAIEEVINNEPPMDEFKQHEQVQSMYSWRNIAKRTEQVYYNILSTPQPTTVERFER</sequence>
<evidence type="ECO:0000256" key="5">
    <source>
        <dbReference type="ARBA" id="ARBA00022676"/>
    </source>
</evidence>
<dbReference type="Pfam" id="PF08288">
    <property type="entry name" value="PIGA"/>
    <property type="match status" value="1"/>
</dbReference>
<name>A0A137P6I8_CONC2</name>
<dbReference type="OrthoDB" id="734129at2759"/>
<evidence type="ECO:0000256" key="7">
    <source>
        <dbReference type="ARBA" id="ARBA00032160"/>
    </source>
</evidence>
<dbReference type="CDD" id="cd03796">
    <property type="entry name" value="GT4_PIG-A-like"/>
    <property type="match status" value="1"/>
</dbReference>
<keyword evidence="5" id="KW-0328">Glycosyltransferase</keyword>
<dbReference type="Pfam" id="PF00534">
    <property type="entry name" value="Glycos_transf_1"/>
    <property type="match status" value="1"/>
</dbReference>
<evidence type="ECO:0000313" key="12">
    <source>
        <dbReference type="Proteomes" id="UP000070444"/>
    </source>
</evidence>
<evidence type="ECO:0000256" key="4">
    <source>
        <dbReference type="ARBA" id="ARBA00022502"/>
    </source>
</evidence>
<dbReference type="STRING" id="796925.A0A137P6I8"/>
<organism evidence="11 12">
    <name type="scientific">Conidiobolus coronatus (strain ATCC 28846 / CBS 209.66 / NRRL 28638)</name>
    <name type="common">Delacroixia coronata</name>
    <dbReference type="NCBI Taxonomy" id="796925"/>
    <lineage>
        <taxon>Eukaryota</taxon>
        <taxon>Fungi</taxon>
        <taxon>Fungi incertae sedis</taxon>
        <taxon>Zoopagomycota</taxon>
        <taxon>Entomophthoromycotina</taxon>
        <taxon>Entomophthoromycetes</taxon>
        <taxon>Entomophthorales</taxon>
        <taxon>Ancylistaceae</taxon>
        <taxon>Conidiobolus</taxon>
    </lineage>
</organism>
<dbReference type="PANTHER" id="PTHR45871:SF1">
    <property type="entry name" value="PHOSPHATIDYLINOSITOL N-ACETYLGLUCOSAMINYLTRANSFERASE SUBUNIT A"/>
    <property type="match status" value="1"/>
</dbReference>
<proteinExistence type="predicted"/>
<comment type="function">
    <text evidence="1">Catalytic subunit in the complex catalyzing the transfer of N-acetylglucosamine from UDP-N-acetylglucosamine to phosphatidylinositol, the first step of GPI biosynthesis.</text>
</comment>
<dbReference type="AlphaFoldDB" id="A0A137P6I8"/>
<dbReference type="EMBL" id="KQ964497">
    <property type="protein sequence ID" value="KXN70627.1"/>
    <property type="molecule type" value="Genomic_DNA"/>
</dbReference>
<dbReference type="InterPro" id="IPR039507">
    <property type="entry name" value="PIG-A/GPI3"/>
</dbReference>
<evidence type="ECO:0000313" key="11">
    <source>
        <dbReference type="EMBL" id="KXN70627.1"/>
    </source>
</evidence>
<comment type="pathway">
    <text evidence="2">Glycolipid biosynthesis; glycosylphosphatidylinositol-anchor biosynthesis.</text>
</comment>
<evidence type="ECO:0000259" key="9">
    <source>
        <dbReference type="Pfam" id="PF00534"/>
    </source>
</evidence>
<evidence type="ECO:0000256" key="6">
    <source>
        <dbReference type="ARBA" id="ARBA00022679"/>
    </source>
</evidence>
<accession>A0A137P6I8</accession>
<protein>
    <recommendedName>
        <fullName evidence="8">Phosphatidylinositol N-acetylglucosaminyltransferase GPI3 subunit</fullName>
        <ecNumber evidence="3">2.4.1.198</ecNumber>
    </recommendedName>
    <alternativeName>
        <fullName evidence="7">GlcNAc-PI synthesis protein</fullName>
    </alternativeName>
</protein>
<dbReference type="PANTHER" id="PTHR45871">
    <property type="entry name" value="N-ACETYLGLUCOSAMINYL-PHOSPHATIDYLINOSITOL BIOSYNTHETIC PROTEIN"/>
    <property type="match status" value="1"/>
</dbReference>
<dbReference type="GO" id="GO:0006506">
    <property type="term" value="P:GPI anchor biosynthetic process"/>
    <property type="evidence" value="ECO:0007669"/>
    <property type="project" value="UniProtKB-UniPathway"/>
</dbReference>
<dbReference type="GO" id="GO:0000506">
    <property type="term" value="C:glycosylphosphatidylinositol-N-acetylglucosaminyltransferase (GPI-GnT) complex"/>
    <property type="evidence" value="ECO:0007669"/>
    <property type="project" value="InterPro"/>
</dbReference>